<name>A0A844T6Y3_9BRAD</name>
<dbReference type="OrthoDB" id="9960089at2"/>
<sequence>MTKNIVAGLVLLGFMTIGVLAFAQKHDVCLHGRLVKNFKPCGSVSAST</sequence>
<keyword evidence="2" id="KW-1185">Reference proteome</keyword>
<organism evidence="1 2">
    <name type="scientific">Bradyrhizobium cajani</name>
    <dbReference type="NCBI Taxonomy" id="1928661"/>
    <lineage>
        <taxon>Bacteria</taxon>
        <taxon>Pseudomonadati</taxon>
        <taxon>Pseudomonadota</taxon>
        <taxon>Alphaproteobacteria</taxon>
        <taxon>Hyphomicrobiales</taxon>
        <taxon>Nitrobacteraceae</taxon>
        <taxon>Bradyrhizobium</taxon>
    </lineage>
</organism>
<gene>
    <name evidence="1" type="ORF">GPL20_09580</name>
</gene>
<dbReference type="RefSeq" id="WP_157329320.1">
    <property type="nucleotide sequence ID" value="NZ_JANADL010000053.1"/>
</dbReference>
<comment type="caution">
    <text evidence="1">The sequence shown here is derived from an EMBL/GenBank/DDBJ whole genome shotgun (WGS) entry which is preliminary data.</text>
</comment>
<proteinExistence type="predicted"/>
<evidence type="ECO:0000313" key="2">
    <source>
        <dbReference type="Proteomes" id="UP000449969"/>
    </source>
</evidence>
<dbReference type="EMBL" id="WQNE01000005">
    <property type="protein sequence ID" value="MVT73355.1"/>
    <property type="molecule type" value="Genomic_DNA"/>
</dbReference>
<dbReference type="Proteomes" id="UP000449969">
    <property type="component" value="Unassembled WGS sequence"/>
</dbReference>
<reference evidence="1 2" key="1">
    <citation type="submission" date="2019-12" db="EMBL/GenBank/DDBJ databases">
        <title>Draft genome sequences Bradyrhizobium cajani AMBPC1010, Bradyrhizobium pachyrhizi AMBPC1040 and Bradyrhizobium yuanmingense ALSPC3051, three plant growth promoting strains isolated from nodules of Cajanus cajan L. in Dominican Republic.</title>
        <authorList>
            <person name="Flores-Felix J.D."/>
            <person name="Araujo J."/>
            <person name="Diaz-Alcantara C."/>
            <person name="Gonzalez-Andres F."/>
            <person name="Velazquez E."/>
        </authorList>
    </citation>
    <scope>NUCLEOTIDE SEQUENCE [LARGE SCALE GENOMIC DNA]</scope>
    <source>
        <strain evidence="1 2">1010</strain>
    </source>
</reference>
<accession>A0A844T6Y3</accession>
<dbReference type="AlphaFoldDB" id="A0A844T6Y3"/>
<protein>
    <submittedName>
        <fullName evidence="1">Uncharacterized protein</fullName>
    </submittedName>
</protein>
<evidence type="ECO:0000313" key="1">
    <source>
        <dbReference type="EMBL" id="MVT73355.1"/>
    </source>
</evidence>